<keyword evidence="6 10" id="KW-0269">Exonuclease</keyword>
<keyword evidence="2" id="KW-0547">Nucleotide-binding</keyword>
<keyword evidence="1" id="KW-0540">Nuclease</keyword>
<dbReference type="GO" id="GO:0008854">
    <property type="term" value="F:exodeoxyribonuclease V activity"/>
    <property type="evidence" value="ECO:0007669"/>
    <property type="project" value="UniProtKB-EC"/>
</dbReference>
<protein>
    <submittedName>
        <fullName evidence="10">Exonuclease V subunit</fullName>
        <ecNumber evidence="10">3.1.11.5</ecNumber>
    </submittedName>
</protein>
<gene>
    <name evidence="10" type="primary">recC_4</name>
    <name evidence="10" type="ORF">NCTC8297_01191</name>
</gene>
<keyword evidence="8" id="KW-0238">DNA-binding</keyword>
<evidence type="ECO:0000256" key="9">
    <source>
        <dbReference type="ARBA" id="ARBA00023204"/>
    </source>
</evidence>
<dbReference type="GO" id="GO:0004386">
    <property type="term" value="F:helicase activity"/>
    <property type="evidence" value="ECO:0007669"/>
    <property type="project" value="UniProtKB-KW"/>
</dbReference>
<organism evidence="10 11">
    <name type="scientific">Salmonella enterica subsp. arizonae</name>
    <dbReference type="NCBI Taxonomy" id="59203"/>
    <lineage>
        <taxon>Bacteria</taxon>
        <taxon>Pseudomonadati</taxon>
        <taxon>Pseudomonadota</taxon>
        <taxon>Gammaproteobacteria</taxon>
        <taxon>Enterobacterales</taxon>
        <taxon>Enterobacteriaceae</taxon>
        <taxon>Salmonella</taxon>
    </lineage>
</organism>
<keyword evidence="4 10" id="KW-0378">Hydrolase</keyword>
<dbReference type="EMBL" id="UGXG01000002">
    <property type="protein sequence ID" value="SUG45990.1"/>
    <property type="molecule type" value="Genomic_DNA"/>
</dbReference>
<dbReference type="Proteomes" id="UP000254741">
    <property type="component" value="Unassembled WGS sequence"/>
</dbReference>
<keyword evidence="7" id="KW-0067">ATP-binding</keyword>
<keyword evidence="5" id="KW-0347">Helicase</keyword>
<keyword evidence="9" id="KW-0234">DNA repair</keyword>
<evidence type="ECO:0000256" key="6">
    <source>
        <dbReference type="ARBA" id="ARBA00022839"/>
    </source>
</evidence>
<accession>A0A379T6Z8</accession>
<evidence type="ECO:0000313" key="10">
    <source>
        <dbReference type="EMBL" id="SUG45990.1"/>
    </source>
</evidence>
<dbReference type="AlphaFoldDB" id="A0A379T6Z8"/>
<proteinExistence type="predicted"/>
<evidence type="ECO:0000313" key="11">
    <source>
        <dbReference type="Proteomes" id="UP000254741"/>
    </source>
</evidence>
<evidence type="ECO:0000256" key="4">
    <source>
        <dbReference type="ARBA" id="ARBA00022801"/>
    </source>
</evidence>
<evidence type="ECO:0000256" key="2">
    <source>
        <dbReference type="ARBA" id="ARBA00022741"/>
    </source>
</evidence>
<name>A0A379T6Z8_SALER</name>
<dbReference type="GO" id="GO:0006310">
    <property type="term" value="P:DNA recombination"/>
    <property type="evidence" value="ECO:0007669"/>
    <property type="project" value="TreeGrafter"/>
</dbReference>
<dbReference type="PANTHER" id="PTHR30591">
    <property type="entry name" value="RECBCD ENZYME SUBUNIT RECC"/>
    <property type="match status" value="1"/>
</dbReference>
<dbReference type="GO" id="GO:0003677">
    <property type="term" value="F:DNA binding"/>
    <property type="evidence" value="ECO:0007669"/>
    <property type="project" value="UniProtKB-KW"/>
</dbReference>
<dbReference type="SUPFAM" id="SSF52980">
    <property type="entry name" value="Restriction endonuclease-like"/>
    <property type="match status" value="1"/>
</dbReference>
<dbReference type="PANTHER" id="PTHR30591:SF1">
    <property type="entry name" value="RECBCD ENZYME SUBUNIT RECC"/>
    <property type="match status" value="1"/>
</dbReference>
<dbReference type="InterPro" id="IPR011335">
    <property type="entry name" value="Restrct_endonuc-II-like"/>
</dbReference>
<evidence type="ECO:0000256" key="3">
    <source>
        <dbReference type="ARBA" id="ARBA00022763"/>
    </source>
</evidence>
<keyword evidence="3" id="KW-0227">DNA damage</keyword>
<sequence length="93" mass="10811">MSSPLLVLPESGGAWIKACYDAENDVILDDDDTLQKARTKFLQVYEGNMMVSGEGEDIWYQRLWRQLESETLQAIIAQSRHYLLPLFRFNQSR</sequence>
<dbReference type="EC" id="3.1.11.5" evidence="10"/>
<dbReference type="GO" id="GO:0006281">
    <property type="term" value="P:DNA repair"/>
    <property type="evidence" value="ECO:0007669"/>
    <property type="project" value="UniProtKB-KW"/>
</dbReference>
<reference evidence="10 11" key="1">
    <citation type="submission" date="2018-06" db="EMBL/GenBank/DDBJ databases">
        <authorList>
            <consortium name="Pathogen Informatics"/>
            <person name="Doyle S."/>
        </authorList>
    </citation>
    <scope>NUCLEOTIDE SEQUENCE [LARGE SCALE GENOMIC DNA]</scope>
    <source>
        <strain evidence="10 11">NCTC8297</strain>
    </source>
</reference>
<evidence type="ECO:0000256" key="5">
    <source>
        <dbReference type="ARBA" id="ARBA00022806"/>
    </source>
</evidence>
<evidence type="ECO:0000256" key="8">
    <source>
        <dbReference type="ARBA" id="ARBA00023125"/>
    </source>
</evidence>
<evidence type="ECO:0000256" key="1">
    <source>
        <dbReference type="ARBA" id="ARBA00022722"/>
    </source>
</evidence>
<evidence type="ECO:0000256" key="7">
    <source>
        <dbReference type="ARBA" id="ARBA00022840"/>
    </source>
</evidence>
<dbReference type="GO" id="GO:0005524">
    <property type="term" value="F:ATP binding"/>
    <property type="evidence" value="ECO:0007669"/>
    <property type="project" value="UniProtKB-KW"/>
</dbReference>